<protein>
    <submittedName>
        <fullName evidence="1">Uncharacterized protein</fullName>
    </submittedName>
</protein>
<sequence length="78" mass="8712">PGTLGSSQLQEEVEDLADRVEQANNALRGDWSLWRTRMRADLKSAFISTAAKNVDYYEKGISNCKVSYLIHLLVSSHG</sequence>
<dbReference type="EMBL" id="JAHRIP010032672">
    <property type="protein sequence ID" value="MEQ2293420.1"/>
    <property type="molecule type" value="Genomic_DNA"/>
</dbReference>
<accession>A0ABV0YIY5</accession>
<organism evidence="1 2">
    <name type="scientific">Ameca splendens</name>
    <dbReference type="NCBI Taxonomy" id="208324"/>
    <lineage>
        <taxon>Eukaryota</taxon>
        <taxon>Metazoa</taxon>
        <taxon>Chordata</taxon>
        <taxon>Craniata</taxon>
        <taxon>Vertebrata</taxon>
        <taxon>Euteleostomi</taxon>
        <taxon>Actinopterygii</taxon>
        <taxon>Neopterygii</taxon>
        <taxon>Teleostei</taxon>
        <taxon>Neoteleostei</taxon>
        <taxon>Acanthomorphata</taxon>
        <taxon>Ovalentaria</taxon>
        <taxon>Atherinomorphae</taxon>
        <taxon>Cyprinodontiformes</taxon>
        <taxon>Goodeidae</taxon>
        <taxon>Ameca</taxon>
    </lineage>
</organism>
<comment type="caution">
    <text evidence="1">The sequence shown here is derived from an EMBL/GenBank/DDBJ whole genome shotgun (WGS) entry which is preliminary data.</text>
</comment>
<keyword evidence="2" id="KW-1185">Reference proteome</keyword>
<feature type="non-terminal residue" evidence="1">
    <location>
        <position position="1"/>
    </location>
</feature>
<dbReference type="Proteomes" id="UP001469553">
    <property type="component" value="Unassembled WGS sequence"/>
</dbReference>
<gene>
    <name evidence="1" type="ORF">AMECASPLE_033206</name>
</gene>
<proteinExistence type="predicted"/>
<name>A0ABV0YIY5_9TELE</name>
<evidence type="ECO:0000313" key="1">
    <source>
        <dbReference type="EMBL" id="MEQ2293420.1"/>
    </source>
</evidence>
<dbReference type="Gene3D" id="1.20.1270.60">
    <property type="entry name" value="Arfaptin homology (AH) domain/BAR domain"/>
    <property type="match status" value="1"/>
</dbReference>
<dbReference type="InterPro" id="IPR027267">
    <property type="entry name" value="AH/BAR_dom_sf"/>
</dbReference>
<evidence type="ECO:0000313" key="2">
    <source>
        <dbReference type="Proteomes" id="UP001469553"/>
    </source>
</evidence>
<reference evidence="1 2" key="1">
    <citation type="submission" date="2021-06" db="EMBL/GenBank/DDBJ databases">
        <authorList>
            <person name="Palmer J.M."/>
        </authorList>
    </citation>
    <scope>NUCLEOTIDE SEQUENCE [LARGE SCALE GENOMIC DNA]</scope>
    <source>
        <strain evidence="1 2">AS_MEX2019</strain>
        <tissue evidence="1">Muscle</tissue>
    </source>
</reference>